<dbReference type="EMBL" id="AVPE01000001">
    <property type="protein sequence ID" value="KGX93974.1"/>
    <property type="molecule type" value="Genomic_DNA"/>
</dbReference>
<comment type="caution">
    <text evidence="1">The sequence shown here is derived from an EMBL/GenBank/DDBJ whole genome shotgun (WGS) entry which is preliminary data.</text>
</comment>
<dbReference type="InterPro" id="IPR014718">
    <property type="entry name" value="GH-type_carb-bd"/>
</dbReference>
<dbReference type="GO" id="GO:0030246">
    <property type="term" value="F:carbohydrate binding"/>
    <property type="evidence" value="ECO:0007669"/>
    <property type="project" value="InterPro"/>
</dbReference>
<dbReference type="Pfam" id="PF01263">
    <property type="entry name" value="Aldose_epim"/>
    <property type="match status" value="1"/>
</dbReference>
<dbReference type="InterPro" id="IPR008183">
    <property type="entry name" value="Aldose_1/G6P_1-epimerase"/>
</dbReference>
<keyword evidence="2" id="KW-1185">Reference proteome</keyword>
<name>A0A0A5GPS9_9BACI</name>
<dbReference type="GO" id="GO:0016853">
    <property type="term" value="F:isomerase activity"/>
    <property type="evidence" value="ECO:0007669"/>
    <property type="project" value="InterPro"/>
</dbReference>
<reference evidence="1 2" key="1">
    <citation type="submission" date="2013-08" db="EMBL/GenBank/DDBJ databases">
        <authorList>
            <person name="Huang J."/>
            <person name="Wang G."/>
        </authorList>
    </citation>
    <scope>NUCLEOTIDE SEQUENCE [LARGE SCALE GENOMIC DNA]</scope>
    <source>
        <strain evidence="1 2">JSM 076056</strain>
    </source>
</reference>
<gene>
    <name evidence="1" type="ORF">N781_02015</name>
</gene>
<evidence type="ECO:0008006" key="3">
    <source>
        <dbReference type="Google" id="ProtNLM"/>
    </source>
</evidence>
<evidence type="ECO:0000313" key="2">
    <source>
        <dbReference type="Proteomes" id="UP000030528"/>
    </source>
</evidence>
<dbReference type="Gene3D" id="2.70.98.10">
    <property type="match status" value="1"/>
</dbReference>
<dbReference type="SUPFAM" id="SSF74650">
    <property type="entry name" value="Galactose mutarotase-like"/>
    <property type="match status" value="1"/>
</dbReference>
<proteinExistence type="predicted"/>
<dbReference type="InterPro" id="IPR011013">
    <property type="entry name" value="Gal_mutarotase_sf_dom"/>
</dbReference>
<evidence type="ECO:0000313" key="1">
    <source>
        <dbReference type="EMBL" id="KGX93974.1"/>
    </source>
</evidence>
<dbReference type="eggNOG" id="COG2017">
    <property type="taxonomic scope" value="Bacteria"/>
</dbReference>
<dbReference type="AlphaFoldDB" id="A0A0A5GPS9"/>
<dbReference type="GO" id="GO:0005975">
    <property type="term" value="P:carbohydrate metabolic process"/>
    <property type="evidence" value="ECO:0007669"/>
    <property type="project" value="InterPro"/>
</dbReference>
<accession>A0A0A5GPS9</accession>
<sequence length="311" mass="35323">MKRGTYKGIPSIELKNEYVRCTFLPTYGSKLASLYDVTHDYEWLFQSNEDTLLAPPYGAPFSDYDSSGSDDMFPGIDQGPHPTVEGSIPDHGEVWAMPWDAEAGDDYLAFTVASPRFPYELRKTVRLNGKALEFSYEAINHSNEPFPFIWTPHALLNMNPSTTFEVPKGMTEVMNVEHASQHLGEWGRRHRFPKTYSEKSGNVIDLSRMEDKQANNVEKFYFTEPLTEGWCRVIQGDLDATLTYTFEKDKVPYLGVWKTHGGYRGDYNFALEPCTGVYDDVYVAHKIGKASYIPANGTYTWTFTMEIGGES</sequence>
<dbReference type="Proteomes" id="UP000030528">
    <property type="component" value="Unassembled WGS sequence"/>
</dbReference>
<dbReference type="STRING" id="1385510.GCA_000425205_00078"/>
<organism evidence="1 2">
    <name type="scientific">Pontibacillus halophilus JSM 076056 = DSM 19796</name>
    <dbReference type="NCBI Taxonomy" id="1385510"/>
    <lineage>
        <taxon>Bacteria</taxon>
        <taxon>Bacillati</taxon>
        <taxon>Bacillota</taxon>
        <taxon>Bacilli</taxon>
        <taxon>Bacillales</taxon>
        <taxon>Bacillaceae</taxon>
        <taxon>Pontibacillus</taxon>
    </lineage>
</organism>
<protein>
    <recommendedName>
        <fullName evidence="3">Galactose mutarotase</fullName>
    </recommendedName>
</protein>